<reference evidence="1 2" key="1">
    <citation type="submission" date="2014-04" db="EMBL/GenBank/DDBJ databases">
        <title>Evolutionary Origins and Diversification of the Mycorrhizal Mutualists.</title>
        <authorList>
            <consortium name="DOE Joint Genome Institute"/>
            <consortium name="Mycorrhizal Genomics Consortium"/>
            <person name="Kohler A."/>
            <person name="Kuo A."/>
            <person name="Nagy L.G."/>
            <person name="Floudas D."/>
            <person name="Copeland A."/>
            <person name="Barry K.W."/>
            <person name="Cichocki N."/>
            <person name="Veneault-Fourrey C."/>
            <person name="LaButti K."/>
            <person name="Lindquist E.A."/>
            <person name="Lipzen A."/>
            <person name="Lundell T."/>
            <person name="Morin E."/>
            <person name="Murat C."/>
            <person name="Riley R."/>
            <person name="Ohm R."/>
            <person name="Sun H."/>
            <person name="Tunlid A."/>
            <person name="Henrissat B."/>
            <person name="Grigoriev I.V."/>
            <person name="Hibbett D.S."/>
            <person name="Martin F."/>
        </authorList>
    </citation>
    <scope>NUCLEOTIDE SEQUENCE [LARGE SCALE GENOMIC DNA]</scope>
    <source>
        <strain evidence="1 2">MD-312</strain>
    </source>
</reference>
<proteinExistence type="predicted"/>
<evidence type="ECO:0000313" key="2">
    <source>
        <dbReference type="Proteomes" id="UP000053820"/>
    </source>
</evidence>
<dbReference type="EMBL" id="KN839850">
    <property type="protein sequence ID" value="KIJ63676.1"/>
    <property type="molecule type" value="Genomic_DNA"/>
</dbReference>
<accession>A0A0C9WE81</accession>
<gene>
    <name evidence="1" type="ORF">HYDPIDRAFT_29465</name>
</gene>
<evidence type="ECO:0000313" key="1">
    <source>
        <dbReference type="EMBL" id="KIJ63676.1"/>
    </source>
</evidence>
<dbReference type="AlphaFoldDB" id="A0A0C9WE81"/>
<dbReference type="Proteomes" id="UP000053820">
    <property type="component" value="Unassembled WGS sequence"/>
</dbReference>
<sequence length="82" mass="8791">MFAIIPVAAFRSAPVGRIFLPLSTESPSHLHFIVLSRTNGTSDSYDENSVGASGTVERIGVGVIFEKAWLDAGPQEKQVFLG</sequence>
<organism evidence="1 2">
    <name type="scientific">Hydnomerulius pinastri MD-312</name>
    <dbReference type="NCBI Taxonomy" id="994086"/>
    <lineage>
        <taxon>Eukaryota</taxon>
        <taxon>Fungi</taxon>
        <taxon>Dikarya</taxon>
        <taxon>Basidiomycota</taxon>
        <taxon>Agaricomycotina</taxon>
        <taxon>Agaricomycetes</taxon>
        <taxon>Agaricomycetidae</taxon>
        <taxon>Boletales</taxon>
        <taxon>Boletales incertae sedis</taxon>
        <taxon>Leucogyrophana</taxon>
    </lineage>
</organism>
<dbReference type="HOGENOM" id="CLU_2558567_0_0_1"/>
<name>A0A0C9WE81_9AGAM</name>
<keyword evidence="2" id="KW-1185">Reference proteome</keyword>
<protein>
    <submittedName>
        <fullName evidence="1">Uncharacterized protein</fullName>
    </submittedName>
</protein>